<dbReference type="AlphaFoldDB" id="A0ABD3RRP1"/>
<name>A0ABD3RRP1_9LAMI</name>
<feature type="domain" description="HMG box" evidence="3">
    <location>
        <begin position="204"/>
        <end position="274"/>
    </location>
</feature>
<dbReference type="InterPro" id="IPR036431">
    <property type="entry name" value="ARID_dom_sf"/>
</dbReference>
<dbReference type="InterPro" id="IPR001606">
    <property type="entry name" value="ARID_dom"/>
</dbReference>
<reference evidence="5 6" key="1">
    <citation type="submission" date="2024-12" db="EMBL/GenBank/DDBJ databases">
        <title>The unique morphological basis and parallel evolutionary history of personate flowers in Penstemon.</title>
        <authorList>
            <person name="Depatie T.H."/>
            <person name="Wessinger C.A."/>
        </authorList>
    </citation>
    <scope>NUCLEOTIDE SEQUENCE [LARGE SCALE GENOMIC DNA]</scope>
    <source>
        <strain evidence="5">WTNN_2</strain>
        <tissue evidence="5">Leaf</tissue>
    </source>
</reference>
<dbReference type="SUPFAM" id="SSF46774">
    <property type="entry name" value="ARID-like"/>
    <property type="match status" value="1"/>
</dbReference>
<evidence type="ECO:0000256" key="2">
    <source>
        <dbReference type="SAM" id="MobiDB-lite"/>
    </source>
</evidence>
<dbReference type="GO" id="GO:0003677">
    <property type="term" value="F:DNA binding"/>
    <property type="evidence" value="ECO:0007669"/>
    <property type="project" value="UniProtKB-UniRule"/>
</dbReference>
<dbReference type="Proteomes" id="UP001634393">
    <property type="component" value="Unassembled WGS sequence"/>
</dbReference>
<protein>
    <submittedName>
        <fullName evidence="5">Uncharacterized protein</fullName>
    </submittedName>
</protein>
<evidence type="ECO:0000313" key="6">
    <source>
        <dbReference type="Proteomes" id="UP001634393"/>
    </source>
</evidence>
<dbReference type="Gene3D" id="1.10.30.10">
    <property type="entry name" value="High mobility group box domain"/>
    <property type="match status" value="1"/>
</dbReference>
<evidence type="ECO:0000313" key="5">
    <source>
        <dbReference type="EMBL" id="KAL3814626.1"/>
    </source>
</evidence>
<dbReference type="InterPro" id="IPR036910">
    <property type="entry name" value="HMG_box_dom_sf"/>
</dbReference>
<keyword evidence="1" id="KW-0238">DNA-binding</keyword>
<organism evidence="5 6">
    <name type="scientific">Penstemon smallii</name>
    <dbReference type="NCBI Taxonomy" id="265156"/>
    <lineage>
        <taxon>Eukaryota</taxon>
        <taxon>Viridiplantae</taxon>
        <taxon>Streptophyta</taxon>
        <taxon>Embryophyta</taxon>
        <taxon>Tracheophyta</taxon>
        <taxon>Spermatophyta</taxon>
        <taxon>Magnoliopsida</taxon>
        <taxon>eudicotyledons</taxon>
        <taxon>Gunneridae</taxon>
        <taxon>Pentapetalae</taxon>
        <taxon>asterids</taxon>
        <taxon>lamiids</taxon>
        <taxon>Lamiales</taxon>
        <taxon>Plantaginaceae</taxon>
        <taxon>Cheloneae</taxon>
        <taxon>Penstemon</taxon>
    </lineage>
</organism>
<dbReference type="PROSITE" id="PS51011">
    <property type="entry name" value="ARID"/>
    <property type="match status" value="1"/>
</dbReference>
<dbReference type="Pfam" id="PF00505">
    <property type="entry name" value="HMG_box"/>
    <property type="match status" value="1"/>
</dbReference>
<gene>
    <name evidence="5" type="ORF">ACJIZ3_015894</name>
</gene>
<feature type="region of interest" description="Disordered" evidence="2">
    <location>
        <begin position="1"/>
        <end position="21"/>
    </location>
</feature>
<accession>A0ABD3RRP1</accession>
<dbReference type="GO" id="GO:0005634">
    <property type="term" value="C:nucleus"/>
    <property type="evidence" value="ECO:0007669"/>
    <property type="project" value="UniProtKB-UniRule"/>
</dbReference>
<dbReference type="EMBL" id="JBJXBP010000008">
    <property type="protein sequence ID" value="KAL3814626.1"/>
    <property type="molecule type" value="Genomic_DNA"/>
</dbReference>
<dbReference type="InterPro" id="IPR009071">
    <property type="entry name" value="HMG_box_dom"/>
</dbReference>
<keyword evidence="1" id="KW-0539">Nucleus</keyword>
<dbReference type="SUPFAM" id="SSF47095">
    <property type="entry name" value="HMG-box"/>
    <property type="match status" value="1"/>
</dbReference>
<sequence>MVLCKEEKTGNAGGFSGEKESPVDEEEKAAADCFYEKLIMLNESSGLSLVFNFRETILDLHLFYKEVIKRGGFYQVTEAGKWDEVASTLNPKSLIMCMSPTKLEKVYEILILQYEQMYCKIPPEEANTCHLDPPVSPTGKKRKNTSDDCSQIYSGGPDDPKEKRKIGANCQVATAGSKTMDQNSTMITPPNSNDQEMRKDPDAPLKPRTGYQIFLKLECHRLKMIHGESSGTQNNIRDRAIQAWKCLPEKDKKPYIDASKLDKERYDREMASYMQRANNQNIKSQCLFSNSTPRMLNFSTSSKKDDEYHVSLQTKHEIFGTPDESMVELAIEEMKNAESNDRKFHMDWDN</sequence>
<feature type="domain" description="ARID" evidence="4">
    <location>
        <begin position="28"/>
        <end position="119"/>
    </location>
</feature>
<dbReference type="PANTHER" id="PTHR46691">
    <property type="entry name" value="HIGH MOBILITY GROUP B PROTEIN 9"/>
    <property type="match status" value="1"/>
</dbReference>
<dbReference type="PANTHER" id="PTHR46691:SF5">
    <property type="entry name" value="HMG (HIGH MOBILITY GROUP) BOX PROTEIN"/>
    <property type="match status" value="1"/>
</dbReference>
<feature type="region of interest" description="Disordered" evidence="2">
    <location>
        <begin position="181"/>
        <end position="200"/>
    </location>
</feature>
<dbReference type="Gene3D" id="1.10.150.60">
    <property type="entry name" value="ARID DNA-binding domain"/>
    <property type="match status" value="1"/>
</dbReference>
<keyword evidence="6" id="KW-1185">Reference proteome</keyword>
<dbReference type="Pfam" id="PF01388">
    <property type="entry name" value="ARID"/>
    <property type="match status" value="1"/>
</dbReference>
<feature type="compositionally biased region" description="Polar residues" evidence="2">
    <location>
        <begin position="181"/>
        <end position="194"/>
    </location>
</feature>
<feature type="DNA-binding region" description="HMG box" evidence="1">
    <location>
        <begin position="204"/>
        <end position="274"/>
    </location>
</feature>
<evidence type="ECO:0000259" key="4">
    <source>
        <dbReference type="PROSITE" id="PS51011"/>
    </source>
</evidence>
<comment type="caution">
    <text evidence="5">The sequence shown here is derived from an EMBL/GenBank/DDBJ whole genome shotgun (WGS) entry which is preliminary data.</text>
</comment>
<feature type="region of interest" description="Disordered" evidence="2">
    <location>
        <begin position="130"/>
        <end position="164"/>
    </location>
</feature>
<dbReference type="PROSITE" id="PS50118">
    <property type="entry name" value="HMG_BOX_2"/>
    <property type="match status" value="1"/>
</dbReference>
<proteinExistence type="predicted"/>
<evidence type="ECO:0000259" key="3">
    <source>
        <dbReference type="PROSITE" id="PS50118"/>
    </source>
</evidence>
<dbReference type="SMART" id="SM00398">
    <property type="entry name" value="HMG"/>
    <property type="match status" value="1"/>
</dbReference>
<evidence type="ECO:0000256" key="1">
    <source>
        <dbReference type="PROSITE-ProRule" id="PRU00267"/>
    </source>
</evidence>
<dbReference type="SMART" id="SM01014">
    <property type="entry name" value="ARID"/>
    <property type="match status" value="1"/>
</dbReference>
<dbReference type="SMART" id="SM00501">
    <property type="entry name" value="BRIGHT"/>
    <property type="match status" value="1"/>
</dbReference>